<evidence type="ECO:0000313" key="2">
    <source>
        <dbReference type="EMBL" id="KAG5213026.1"/>
    </source>
</evidence>
<accession>A0A836A9W6</accession>
<dbReference type="EMBL" id="JAEMGP010000002">
    <property type="protein sequence ID" value="KAG5213026.1"/>
    <property type="molecule type" value="Genomic_DNA"/>
</dbReference>
<reference evidence="2 3" key="1">
    <citation type="submission" date="2020-12" db="EMBL/GenBank/DDBJ databases">
        <title>De novo assembly of Tibetan sheep genome.</title>
        <authorList>
            <person name="Li X."/>
        </authorList>
    </citation>
    <scope>NUCLEOTIDE SEQUENCE [LARGE SCALE GENOMIC DNA]</scope>
    <source>
        <tissue evidence="2">Heart</tissue>
    </source>
</reference>
<dbReference type="Proteomes" id="UP000664991">
    <property type="component" value="Unassembled WGS sequence"/>
</dbReference>
<proteinExistence type="predicted"/>
<feature type="region of interest" description="Disordered" evidence="1">
    <location>
        <begin position="87"/>
        <end position="112"/>
    </location>
</feature>
<dbReference type="AlphaFoldDB" id="A0A836A9W6"/>
<comment type="caution">
    <text evidence="2">The sequence shown here is derived from an EMBL/GenBank/DDBJ whole genome shotgun (WGS) entry which is preliminary data.</text>
</comment>
<sequence>MPHCCASLSDVPPDLRSCAGNLEGKGNYKELFIMTLDTMMTLDTHTYNDITQRPSTATHIPEPGDTGPATAQTLTWKPGLKAVTVELSSKYHQEKQQSRARESGGRDSQPSPVRLLVLSAKFKRKLLLQRKQLGNTRLAEELLHTYTFGQRS</sequence>
<evidence type="ECO:0000313" key="3">
    <source>
        <dbReference type="Proteomes" id="UP000664991"/>
    </source>
</evidence>
<feature type="region of interest" description="Disordered" evidence="1">
    <location>
        <begin position="53"/>
        <end position="75"/>
    </location>
</feature>
<organism evidence="2 3">
    <name type="scientific">Ovis aries</name>
    <name type="common">Sheep</name>
    <dbReference type="NCBI Taxonomy" id="9940"/>
    <lineage>
        <taxon>Eukaryota</taxon>
        <taxon>Metazoa</taxon>
        <taxon>Chordata</taxon>
        <taxon>Craniata</taxon>
        <taxon>Vertebrata</taxon>
        <taxon>Euteleostomi</taxon>
        <taxon>Mammalia</taxon>
        <taxon>Eutheria</taxon>
        <taxon>Laurasiatheria</taxon>
        <taxon>Artiodactyla</taxon>
        <taxon>Ruminantia</taxon>
        <taxon>Pecora</taxon>
        <taxon>Bovidae</taxon>
        <taxon>Caprinae</taxon>
        <taxon>Ovis</taxon>
    </lineage>
</organism>
<evidence type="ECO:0000256" key="1">
    <source>
        <dbReference type="SAM" id="MobiDB-lite"/>
    </source>
</evidence>
<gene>
    <name evidence="2" type="ORF">JEQ12_008812</name>
</gene>
<protein>
    <submittedName>
        <fullName evidence="2">Uncharacterized protein</fullName>
    </submittedName>
</protein>
<name>A0A836A9W6_SHEEP</name>
<feature type="compositionally biased region" description="Basic and acidic residues" evidence="1">
    <location>
        <begin position="89"/>
        <end position="105"/>
    </location>
</feature>